<keyword evidence="2" id="KW-0732">Signal</keyword>
<dbReference type="PANTHER" id="PTHR21505:SF8">
    <property type="entry name" value="DPT-YFP REPRESSOR BY OVEREXPRESSION, ISOFORM D-RELATED"/>
    <property type="match status" value="1"/>
</dbReference>
<feature type="signal peptide" evidence="2">
    <location>
        <begin position="1"/>
        <end position="21"/>
    </location>
</feature>
<name>A0AAV3Y043_9GAST</name>
<feature type="region of interest" description="Disordered" evidence="1">
    <location>
        <begin position="24"/>
        <end position="59"/>
    </location>
</feature>
<dbReference type="AlphaFoldDB" id="A0AAV3Y043"/>
<comment type="caution">
    <text evidence="3">The sequence shown here is derived from an EMBL/GenBank/DDBJ whole genome shotgun (WGS) entry which is preliminary data.</text>
</comment>
<dbReference type="PANTHER" id="PTHR21505">
    <property type="entry name" value="MADF DOMAIN-CONTAINING PROTEIN-RELATED"/>
    <property type="match status" value="1"/>
</dbReference>
<keyword evidence="4" id="KW-1185">Reference proteome</keyword>
<reference evidence="3 4" key="1">
    <citation type="journal article" date="2021" name="Elife">
        <title>Chloroplast acquisition without the gene transfer in kleptoplastic sea slugs, Plakobranchus ocellatus.</title>
        <authorList>
            <person name="Maeda T."/>
            <person name="Takahashi S."/>
            <person name="Yoshida T."/>
            <person name="Shimamura S."/>
            <person name="Takaki Y."/>
            <person name="Nagai Y."/>
            <person name="Toyoda A."/>
            <person name="Suzuki Y."/>
            <person name="Arimoto A."/>
            <person name="Ishii H."/>
            <person name="Satoh N."/>
            <person name="Nishiyama T."/>
            <person name="Hasebe M."/>
            <person name="Maruyama T."/>
            <person name="Minagawa J."/>
            <person name="Obokata J."/>
            <person name="Shigenobu S."/>
        </authorList>
    </citation>
    <scope>NUCLEOTIDE SEQUENCE [LARGE SCALE GENOMIC DNA]</scope>
</reference>
<evidence type="ECO:0000256" key="1">
    <source>
        <dbReference type="SAM" id="MobiDB-lite"/>
    </source>
</evidence>
<dbReference type="Proteomes" id="UP000735302">
    <property type="component" value="Unassembled WGS sequence"/>
</dbReference>
<protein>
    <submittedName>
        <fullName evidence="3">Protein stand still</fullName>
    </submittedName>
</protein>
<proteinExistence type="predicted"/>
<feature type="region of interest" description="Disordered" evidence="1">
    <location>
        <begin position="173"/>
        <end position="195"/>
    </location>
</feature>
<feature type="region of interest" description="Disordered" evidence="1">
    <location>
        <begin position="149"/>
        <end position="168"/>
    </location>
</feature>
<dbReference type="EMBL" id="BLXT01000825">
    <property type="protein sequence ID" value="GFN80585.1"/>
    <property type="molecule type" value="Genomic_DNA"/>
</dbReference>
<accession>A0AAV3Y043</accession>
<evidence type="ECO:0000313" key="3">
    <source>
        <dbReference type="EMBL" id="GFN80585.1"/>
    </source>
</evidence>
<evidence type="ECO:0000256" key="2">
    <source>
        <dbReference type="SAM" id="SignalP"/>
    </source>
</evidence>
<evidence type="ECO:0000313" key="4">
    <source>
        <dbReference type="Proteomes" id="UP000735302"/>
    </source>
</evidence>
<feature type="compositionally biased region" description="Low complexity" evidence="1">
    <location>
        <begin position="183"/>
        <end position="195"/>
    </location>
</feature>
<gene>
    <name evidence="3" type="ORF">PoB_000709100</name>
</gene>
<feature type="chain" id="PRO_5043326947" evidence="2">
    <location>
        <begin position="22"/>
        <end position="195"/>
    </location>
</feature>
<sequence length="195" mass="21579">MATSTTFYIYNILLLQGVATAYDSDGEPDVEPQDNTSVEHMVSPLSTPRSGTHTSARGKEVVKTPTIQSQKEVKKAANKRKGQDEDLLAVACDTLKRSKDQDRHDTFGKNVANSLRLMTIEQQIFAEKIISDVLFEGRLGNLNRMTLGRQNAPSQPFPNTSTSYSTHHQTMPYGSAYYAQPGSSTSMESYSSYDN</sequence>
<organism evidence="3 4">
    <name type="scientific">Plakobranchus ocellatus</name>
    <dbReference type="NCBI Taxonomy" id="259542"/>
    <lineage>
        <taxon>Eukaryota</taxon>
        <taxon>Metazoa</taxon>
        <taxon>Spiralia</taxon>
        <taxon>Lophotrochozoa</taxon>
        <taxon>Mollusca</taxon>
        <taxon>Gastropoda</taxon>
        <taxon>Heterobranchia</taxon>
        <taxon>Euthyneura</taxon>
        <taxon>Panpulmonata</taxon>
        <taxon>Sacoglossa</taxon>
        <taxon>Placobranchoidea</taxon>
        <taxon>Plakobranchidae</taxon>
        <taxon>Plakobranchus</taxon>
    </lineage>
</organism>
<feature type="compositionally biased region" description="Polar residues" evidence="1">
    <location>
        <begin position="33"/>
        <end position="55"/>
    </location>
</feature>